<evidence type="ECO:0000313" key="3">
    <source>
        <dbReference type="Proteomes" id="UP001174932"/>
    </source>
</evidence>
<reference evidence="2" key="1">
    <citation type="journal article" date="2015" name="Int. J. Syst. Evol. Microbiol.">
        <title>Rhizobium alvei sp. nov., isolated from a freshwater river.</title>
        <authorList>
            <person name="Sheu S.Y."/>
            <person name="Huang H.W."/>
            <person name="Young C.C."/>
            <person name="Chen W.M."/>
        </authorList>
    </citation>
    <scope>NUCLEOTIDE SEQUENCE</scope>
    <source>
        <strain evidence="2">TNR-22</strain>
    </source>
</reference>
<organism evidence="2 3">
    <name type="scientific">Rhizobium alvei</name>
    <dbReference type="NCBI Taxonomy" id="1132659"/>
    <lineage>
        <taxon>Bacteria</taxon>
        <taxon>Pseudomonadati</taxon>
        <taxon>Pseudomonadota</taxon>
        <taxon>Alphaproteobacteria</taxon>
        <taxon>Hyphomicrobiales</taxon>
        <taxon>Rhizobiaceae</taxon>
        <taxon>Rhizobium/Agrobacterium group</taxon>
        <taxon>Rhizobium</taxon>
    </lineage>
</organism>
<gene>
    <name evidence="2" type="ORF">Q4481_20555</name>
</gene>
<protein>
    <recommendedName>
        <fullName evidence="4">Cysteine rich repeat-containing protein</fullName>
    </recommendedName>
</protein>
<evidence type="ECO:0000256" key="1">
    <source>
        <dbReference type="SAM" id="SignalP"/>
    </source>
</evidence>
<dbReference type="EMBL" id="JAUOZU010000017">
    <property type="protein sequence ID" value="MDO6966350.1"/>
    <property type="molecule type" value="Genomic_DNA"/>
</dbReference>
<evidence type="ECO:0008006" key="4">
    <source>
        <dbReference type="Google" id="ProtNLM"/>
    </source>
</evidence>
<feature type="signal peptide" evidence="1">
    <location>
        <begin position="1"/>
        <end position="19"/>
    </location>
</feature>
<sequence>MKSLLPCLFLVLAASTSQAAQLNKQDMQAIRDVCQSDVMRLCFGVRPGGGRLKQCIDDKRDRLSEPCRAKLAEVEAARNKAEQAAE</sequence>
<name>A0ABT8YRL3_9HYPH</name>
<dbReference type="RefSeq" id="WP_304378273.1">
    <property type="nucleotide sequence ID" value="NZ_JAUOZU010000017.1"/>
</dbReference>
<reference evidence="2" key="2">
    <citation type="submission" date="2023-07" db="EMBL/GenBank/DDBJ databases">
        <authorList>
            <person name="Shen H."/>
        </authorList>
    </citation>
    <scope>NUCLEOTIDE SEQUENCE</scope>
    <source>
        <strain evidence="2">TNR-22</strain>
    </source>
</reference>
<keyword evidence="3" id="KW-1185">Reference proteome</keyword>
<comment type="caution">
    <text evidence="2">The sequence shown here is derived from an EMBL/GenBank/DDBJ whole genome shotgun (WGS) entry which is preliminary data.</text>
</comment>
<feature type="chain" id="PRO_5047296312" description="Cysteine rich repeat-containing protein" evidence="1">
    <location>
        <begin position="20"/>
        <end position="86"/>
    </location>
</feature>
<keyword evidence="1" id="KW-0732">Signal</keyword>
<accession>A0ABT8YRL3</accession>
<proteinExistence type="predicted"/>
<dbReference type="Proteomes" id="UP001174932">
    <property type="component" value="Unassembled WGS sequence"/>
</dbReference>
<evidence type="ECO:0000313" key="2">
    <source>
        <dbReference type="EMBL" id="MDO6966350.1"/>
    </source>
</evidence>